<comment type="caution">
    <text evidence="8">The sequence shown here is derived from an EMBL/GenBank/DDBJ whole genome shotgun (WGS) entry which is preliminary data.</text>
</comment>
<evidence type="ECO:0000256" key="1">
    <source>
        <dbReference type="ARBA" id="ARBA00022598"/>
    </source>
</evidence>
<evidence type="ECO:0000256" key="2">
    <source>
        <dbReference type="ARBA" id="ARBA00022741"/>
    </source>
</evidence>
<reference evidence="8" key="1">
    <citation type="submission" date="2013-08" db="EMBL/GenBank/DDBJ databases">
        <authorList>
            <person name="Mendez C."/>
            <person name="Richter M."/>
            <person name="Ferrer M."/>
            <person name="Sanchez J."/>
        </authorList>
    </citation>
    <scope>NUCLEOTIDE SEQUENCE</scope>
</reference>
<dbReference type="SUPFAM" id="SSF52374">
    <property type="entry name" value="Nucleotidylyl transferase"/>
    <property type="match status" value="1"/>
</dbReference>
<feature type="non-terminal residue" evidence="8">
    <location>
        <position position="109"/>
    </location>
</feature>
<evidence type="ECO:0000259" key="7">
    <source>
        <dbReference type="Pfam" id="PF09334"/>
    </source>
</evidence>
<keyword evidence="4" id="KW-0648">Protein biosynthesis</keyword>
<evidence type="ECO:0000256" key="4">
    <source>
        <dbReference type="ARBA" id="ARBA00022917"/>
    </source>
</evidence>
<dbReference type="PANTHER" id="PTHR45765">
    <property type="entry name" value="METHIONINE--TRNA LIGASE"/>
    <property type="match status" value="1"/>
</dbReference>
<dbReference type="AlphaFoldDB" id="T0YCZ2"/>
<feature type="region of interest" description="Disordered" evidence="6">
    <location>
        <begin position="84"/>
        <end position="109"/>
    </location>
</feature>
<name>T0YCZ2_9ZZZZ</name>
<dbReference type="GO" id="GO:0006431">
    <property type="term" value="P:methionyl-tRNA aminoacylation"/>
    <property type="evidence" value="ECO:0007669"/>
    <property type="project" value="TreeGrafter"/>
</dbReference>
<feature type="domain" description="Methionyl/Leucyl tRNA synthetase" evidence="7">
    <location>
        <begin position="2"/>
        <end position="77"/>
    </location>
</feature>
<keyword evidence="3" id="KW-0067">ATP-binding</keyword>
<proteinExistence type="predicted"/>
<keyword evidence="5 8" id="KW-0030">Aminoacyl-tRNA synthetase</keyword>
<dbReference type="InterPro" id="IPR023458">
    <property type="entry name" value="Met-tRNA_ligase_1"/>
</dbReference>
<dbReference type="EMBL" id="AUZY01012515">
    <property type="protein sequence ID" value="EQD29622.1"/>
    <property type="molecule type" value="Genomic_DNA"/>
</dbReference>
<accession>T0YCZ2</accession>
<dbReference type="InterPro" id="IPR015413">
    <property type="entry name" value="Methionyl/Leucyl_tRNA_Synth"/>
</dbReference>
<keyword evidence="2" id="KW-0547">Nucleotide-binding</keyword>
<dbReference type="GO" id="GO:0005829">
    <property type="term" value="C:cytosol"/>
    <property type="evidence" value="ECO:0007669"/>
    <property type="project" value="TreeGrafter"/>
</dbReference>
<protein>
    <submittedName>
        <fullName evidence="8">Aminoacyl-tRNA synthetase, class I (M) domain protein</fullName>
        <ecNumber evidence="8">6.1.1.-</ecNumber>
    </submittedName>
</protein>
<dbReference type="Gene3D" id="3.40.50.620">
    <property type="entry name" value="HUPs"/>
    <property type="match status" value="1"/>
</dbReference>
<evidence type="ECO:0000256" key="3">
    <source>
        <dbReference type="ARBA" id="ARBA00022840"/>
    </source>
</evidence>
<evidence type="ECO:0000256" key="6">
    <source>
        <dbReference type="SAM" id="MobiDB-lite"/>
    </source>
</evidence>
<evidence type="ECO:0000256" key="5">
    <source>
        <dbReference type="ARBA" id="ARBA00023146"/>
    </source>
</evidence>
<sequence length="109" mass="11645">AELHHFIGKDIINFHGLFWPAMLHGAGYRLPTALHVNGYLTVNGAKMSKSRGTFIQARTYLDAGLEPEYLRYYFASMLGPAPPTSISTSAPSRSASTPTSSASGSTSPA</sequence>
<feature type="non-terminal residue" evidence="8">
    <location>
        <position position="1"/>
    </location>
</feature>
<reference evidence="8" key="2">
    <citation type="journal article" date="2014" name="ISME J.">
        <title>Microbial stratification in low pH oxic and suboxic macroscopic growths along an acid mine drainage.</title>
        <authorList>
            <person name="Mendez-Garcia C."/>
            <person name="Mesa V."/>
            <person name="Sprenger R.R."/>
            <person name="Richter M."/>
            <person name="Diez M.S."/>
            <person name="Solano J."/>
            <person name="Bargiela R."/>
            <person name="Golyshina O.V."/>
            <person name="Manteca A."/>
            <person name="Ramos J.L."/>
            <person name="Gallego J.R."/>
            <person name="Llorente I."/>
            <person name="Martins Dos Santos V.A."/>
            <person name="Jensen O.N."/>
            <person name="Pelaez A.I."/>
            <person name="Sanchez J."/>
            <person name="Ferrer M."/>
        </authorList>
    </citation>
    <scope>NUCLEOTIDE SEQUENCE</scope>
</reference>
<gene>
    <name evidence="8" type="ORF">B1B_18679</name>
</gene>
<organism evidence="8">
    <name type="scientific">mine drainage metagenome</name>
    <dbReference type="NCBI Taxonomy" id="410659"/>
    <lineage>
        <taxon>unclassified sequences</taxon>
        <taxon>metagenomes</taxon>
        <taxon>ecological metagenomes</taxon>
    </lineage>
</organism>
<dbReference type="EC" id="6.1.1.-" evidence="8"/>
<dbReference type="Pfam" id="PF09334">
    <property type="entry name" value="tRNA-synt_1g"/>
    <property type="match status" value="1"/>
</dbReference>
<dbReference type="GO" id="GO:0005524">
    <property type="term" value="F:ATP binding"/>
    <property type="evidence" value="ECO:0007669"/>
    <property type="project" value="UniProtKB-KW"/>
</dbReference>
<dbReference type="InterPro" id="IPR014729">
    <property type="entry name" value="Rossmann-like_a/b/a_fold"/>
</dbReference>
<evidence type="ECO:0000313" key="8">
    <source>
        <dbReference type="EMBL" id="EQD29622.1"/>
    </source>
</evidence>
<keyword evidence="1 8" id="KW-0436">Ligase</keyword>
<dbReference type="GO" id="GO:0004825">
    <property type="term" value="F:methionine-tRNA ligase activity"/>
    <property type="evidence" value="ECO:0007669"/>
    <property type="project" value="InterPro"/>
</dbReference>
<dbReference type="PANTHER" id="PTHR45765:SF1">
    <property type="entry name" value="METHIONINE--TRNA LIGASE, CYTOPLASMIC"/>
    <property type="match status" value="1"/>
</dbReference>